<feature type="transmembrane region" description="Helical" evidence="1">
    <location>
        <begin position="50"/>
        <end position="71"/>
    </location>
</feature>
<protein>
    <submittedName>
        <fullName evidence="2">Predicted protein</fullName>
    </submittedName>
</protein>
<evidence type="ECO:0000313" key="3">
    <source>
        <dbReference type="Proteomes" id="UP000001194"/>
    </source>
</evidence>
<evidence type="ECO:0000256" key="1">
    <source>
        <dbReference type="SAM" id="Phobius"/>
    </source>
</evidence>
<dbReference type="KEGG" id="lbc:LACBIDRAFT_334696"/>
<keyword evidence="1" id="KW-0472">Membrane</keyword>
<dbReference type="AlphaFoldDB" id="B0DZZ4"/>
<dbReference type="HOGENOM" id="CLU_1305047_0_0_1"/>
<keyword evidence="1" id="KW-0812">Transmembrane</keyword>
<keyword evidence="1" id="KW-1133">Transmembrane helix</keyword>
<sequence length="194" mass="21889">METETTASKHNNSWSWFKVLFVVSQFIVNLFYMAAAFLVAPFYINALPSRHLVTAIWMLYQPLCHTIWIFFSPRCIPLLCRTFVAHTILLCSWVWTIALVKEPLGLNGPGTLIVGVSGYVGIIDPMFQIVLIMSEVNRCLTEWSIFQVVHSNLSARFTGQASLPGSMMEKDTLQLEDGLLDVEGSKIPSPYLAW</sequence>
<accession>B0DZZ4</accession>
<proteinExistence type="predicted"/>
<dbReference type="InParanoid" id="B0DZZ4"/>
<dbReference type="OrthoDB" id="10454540at2759"/>
<dbReference type="GeneID" id="6085157"/>
<evidence type="ECO:0000313" key="2">
    <source>
        <dbReference type="EMBL" id="EDQ99845.1"/>
    </source>
</evidence>
<reference evidence="2 3" key="1">
    <citation type="journal article" date="2008" name="Nature">
        <title>The genome of Laccaria bicolor provides insights into mycorrhizal symbiosis.</title>
        <authorList>
            <person name="Martin F."/>
            <person name="Aerts A."/>
            <person name="Ahren D."/>
            <person name="Brun A."/>
            <person name="Danchin E.G.J."/>
            <person name="Duchaussoy F."/>
            <person name="Gibon J."/>
            <person name="Kohler A."/>
            <person name="Lindquist E."/>
            <person name="Pereda V."/>
            <person name="Salamov A."/>
            <person name="Shapiro H.J."/>
            <person name="Wuyts J."/>
            <person name="Blaudez D."/>
            <person name="Buee M."/>
            <person name="Brokstein P."/>
            <person name="Canbaeck B."/>
            <person name="Cohen D."/>
            <person name="Courty P.E."/>
            <person name="Coutinho P.M."/>
            <person name="Delaruelle C."/>
            <person name="Detter J.C."/>
            <person name="Deveau A."/>
            <person name="DiFazio S."/>
            <person name="Duplessis S."/>
            <person name="Fraissinet-Tachet L."/>
            <person name="Lucic E."/>
            <person name="Frey-Klett P."/>
            <person name="Fourrey C."/>
            <person name="Feussner I."/>
            <person name="Gay G."/>
            <person name="Grimwood J."/>
            <person name="Hoegger P.J."/>
            <person name="Jain P."/>
            <person name="Kilaru S."/>
            <person name="Labbe J."/>
            <person name="Lin Y.C."/>
            <person name="Legue V."/>
            <person name="Le Tacon F."/>
            <person name="Marmeisse R."/>
            <person name="Melayah D."/>
            <person name="Montanini B."/>
            <person name="Muratet M."/>
            <person name="Nehls U."/>
            <person name="Niculita-Hirzel H."/>
            <person name="Oudot-Le Secq M.P."/>
            <person name="Peter M."/>
            <person name="Quesneville H."/>
            <person name="Rajashekar B."/>
            <person name="Reich M."/>
            <person name="Rouhier N."/>
            <person name="Schmutz J."/>
            <person name="Yin T."/>
            <person name="Chalot M."/>
            <person name="Henrissat B."/>
            <person name="Kuees U."/>
            <person name="Lucas S."/>
            <person name="Van de Peer Y."/>
            <person name="Podila G.K."/>
            <person name="Polle A."/>
            <person name="Pukkila P.J."/>
            <person name="Richardson P.M."/>
            <person name="Rouze P."/>
            <person name="Sanders I.R."/>
            <person name="Stajich J.E."/>
            <person name="Tunlid A."/>
            <person name="Tuskan G."/>
            <person name="Grigoriev I.V."/>
        </authorList>
    </citation>
    <scope>NUCLEOTIDE SEQUENCE [LARGE SCALE GENOMIC DNA]</scope>
    <source>
        <strain evidence="3">S238N-H82 / ATCC MYA-4686</strain>
    </source>
</reference>
<dbReference type="EMBL" id="DS547158">
    <property type="protein sequence ID" value="EDQ99845.1"/>
    <property type="molecule type" value="Genomic_DNA"/>
</dbReference>
<dbReference type="Proteomes" id="UP000001194">
    <property type="component" value="Unassembled WGS sequence"/>
</dbReference>
<keyword evidence="3" id="KW-1185">Reference proteome</keyword>
<feature type="transmembrane region" description="Helical" evidence="1">
    <location>
        <begin position="112"/>
        <end position="133"/>
    </location>
</feature>
<dbReference type="RefSeq" id="XP_001889537.1">
    <property type="nucleotide sequence ID" value="XM_001889502.1"/>
</dbReference>
<feature type="transmembrane region" description="Helical" evidence="1">
    <location>
        <begin position="19"/>
        <end position="44"/>
    </location>
</feature>
<feature type="transmembrane region" description="Helical" evidence="1">
    <location>
        <begin position="78"/>
        <end position="100"/>
    </location>
</feature>
<name>B0DZZ4_LACBS</name>
<gene>
    <name evidence="2" type="ORF">LACBIDRAFT_334696</name>
</gene>
<organism evidence="3">
    <name type="scientific">Laccaria bicolor (strain S238N-H82 / ATCC MYA-4686)</name>
    <name type="common">Bicoloured deceiver</name>
    <name type="synonym">Laccaria laccata var. bicolor</name>
    <dbReference type="NCBI Taxonomy" id="486041"/>
    <lineage>
        <taxon>Eukaryota</taxon>
        <taxon>Fungi</taxon>
        <taxon>Dikarya</taxon>
        <taxon>Basidiomycota</taxon>
        <taxon>Agaricomycotina</taxon>
        <taxon>Agaricomycetes</taxon>
        <taxon>Agaricomycetidae</taxon>
        <taxon>Agaricales</taxon>
        <taxon>Agaricineae</taxon>
        <taxon>Hydnangiaceae</taxon>
        <taxon>Laccaria</taxon>
    </lineage>
</organism>